<keyword evidence="9" id="KW-0808">Transferase</keyword>
<keyword evidence="11" id="KW-0547">Nucleotide-binding</keyword>
<evidence type="ECO:0000256" key="6">
    <source>
        <dbReference type="ARBA" id="ARBA00022475"/>
    </source>
</evidence>
<dbReference type="SMART" id="SM00388">
    <property type="entry name" value="HisKA"/>
    <property type="match status" value="1"/>
</dbReference>
<dbReference type="GO" id="GO:0000155">
    <property type="term" value="F:phosphorelay sensor kinase activity"/>
    <property type="evidence" value="ECO:0007669"/>
    <property type="project" value="InterPro"/>
</dbReference>
<dbReference type="OrthoDB" id="9813151at2"/>
<evidence type="ECO:0000256" key="14">
    <source>
        <dbReference type="ARBA" id="ARBA00022989"/>
    </source>
</evidence>
<dbReference type="PANTHER" id="PTHR45453:SF1">
    <property type="entry name" value="PHOSPHATE REGULON SENSOR PROTEIN PHOR"/>
    <property type="match status" value="1"/>
</dbReference>
<sequence>MEWLGWSVALAAGAGSAWALERWRLHRLLRWVGRDPASPAPALHGAHGELAYRIEKALRVRESRAQRERQRREQFLQALEAYPNGLVLLDAEDQIQWLNPVAGEHLGLDLRRDLQQNVRNLVRAPAFVELLARPDREGQALIALHQGELKLAVSLRRYGDDGRGAMSLLVSRDVTESARMERMRRDFVANVSHEIRSPLTVLSGFLESLQQLPLDPDEQRHIHGLMQQQTQRMQALVTDLLTLAQLEGSPLPVAETRFALRPLLERLLADARALDEGRHPIEAEGLDEAEGWQMAGPEGEWHSAFGNLVSNALRYTPPGGRVRLQWRALAQGGGEFAVHDEGVGIAAEHLPRLTERFYRVDASRSRGTGGTGLGLAIVKHVLQRHGAELDIQSQPGVGSRFAIRVPASQLQR</sequence>
<evidence type="ECO:0000256" key="16">
    <source>
        <dbReference type="ARBA" id="ARBA00023136"/>
    </source>
</evidence>
<dbReference type="Gene3D" id="3.30.450.20">
    <property type="entry name" value="PAS domain"/>
    <property type="match status" value="1"/>
</dbReference>
<dbReference type="SUPFAM" id="SSF55785">
    <property type="entry name" value="PYP-like sensor domain (PAS domain)"/>
    <property type="match status" value="1"/>
</dbReference>
<dbReference type="InterPro" id="IPR036097">
    <property type="entry name" value="HisK_dim/P_sf"/>
</dbReference>
<evidence type="ECO:0000256" key="3">
    <source>
        <dbReference type="ARBA" id="ARBA00012438"/>
    </source>
</evidence>
<dbReference type="Pfam" id="PF13188">
    <property type="entry name" value="PAS_8"/>
    <property type="match status" value="1"/>
</dbReference>
<organism evidence="19 20">
    <name type="scientific">Inhella crocodyli</name>
    <dbReference type="NCBI Taxonomy" id="2499851"/>
    <lineage>
        <taxon>Bacteria</taxon>
        <taxon>Pseudomonadati</taxon>
        <taxon>Pseudomonadota</taxon>
        <taxon>Betaproteobacteria</taxon>
        <taxon>Burkholderiales</taxon>
        <taxon>Sphaerotilaceae</taxon>
        <taxon>Inhella</taxon>
    </lineage>
</organism>
<keyword evidence="16" id="KW-0472">Membrane</keyword>
<dbReference type="InterPro" id="IPR014310">
    <property type="entry name" value="Sig_transdc_His_kinase_PhoR"/>
</dbReference>
<dbReference type="InterPro" id="IPR050351">
    <property type="entry name" value="BphY/WalK/GraS-like"/>
</dbReference>
<protein>
    <recommendedName>
        <fullName evidence="4">Phosphate regulon sensor protein PhoR</fullName>
        <ecNumber evidence="3">2.7.13.3</ecNumber>
    </recommendedName>
</protein>
<dbReference type="Pfam" id="PF00512">
    <property type="entry name" value="HisKA"/>
    <property type="match status" value="1"/>
</dbReference>
<evidence type="ECO:0000256" key="17">
    <source>
        <dbReference type="ARBA" id="ARBA00025207"/>
    </source>
</evidence>
<dbReference type="InterPro" id="IPR003594">
    <property type="entry name" value="HATPase_dom"/>
</dbReference>
<dbReference type="SMART" id="SM00091">
    <property type="entry name" value="PAS"/>
    <property type="match status" value="1"/>
</dbReference>
<keyword evidence="20" id="KW-1185">Reference proteome</keyword>
<dbReference type="InterPro" id="IPR005467">
    <property type="entry name" value="His_kinase_dom"/>
</dbReference>
<evidence type="ECO:0000256" key="1">
    <source>
        <dbReference type="ARBA" id="ARBA00000085"/>
    </source>
</evidence>
<evidence type="ECO:0000256" key="8">
    <source>
        <dbReference type="ARBA" id="ARBA00022592"/>
    </source>
</evidence>
<dbReference type="GO" id="GO:0005524">
    <property type="term" value="F:ATP binding"/>
    <property type="evidence" value="ECO:0007669"/>
    <property type="project" value="UniProtKB-KW"/>
</dbReference>
<keyword evidence="14" id="KW-1133">Transmembrane helix</keyword>
<keyword evidence="5" id="KW-0813">Transport</keyword>
<dbReference type="FunFam" id="1.10.287.130:FF:000001">
    <property type="entry name" value="Two-component sensor histidine kinase"/>
    <property type="match status" value="1"/>
</dbReference>
<dbReference type="Proteomes" id="UP000288587">
    <property type="component" value="Unassembled WGS sequence"/>
</dbReference>
<evidence type="ECO:0000256" key="10">
    <source>
        <dbReference type="ARBA" id="ARBA00022692"/>
    </source>
</evidence>
<dbReference type="EC" id="2.7.13.3" evidence="3"/>
<keyword evidence="12 19" id="KW-0418">Kinase</keyword>
<dbReference type="GO" id="GO:0004721">
    <property type="term" value="F:phosphoprotein phosphatase activity"/>
    <property type="evidence" value="ECO:0007669"/>
    <property type="project" value="TreeGrafter"/>
</dbReference>
<comment type="subcellular location">
    <subcellularLocation>
        <location evidence="2">Cell membrane</location>
    </subcellularLocation>
</comment>
<dbReference type="GO" id="GO:0016036">
    <property type="term" value="P:cellular response to phosphate starvation"/>
    <property type="evidence" value="ECO:0007669"/>
    <property type="project" value="TreeGrafter"/>
</dbReference>
<keyword evidence="13" id="KW-0067">ATP-binding</keyword>
<dbReference type="SUPFAM" id="SSF47384">
    <property type="entry name" value="Homodimeric domain of signal transducing histidine kinase"/>
    <property type="match status" value="1"/>
</dbReference>
<reference evidence="19 20" key="1">
    <citation type="submission" date="2019-01" db="EMBL/GenBank/DDBJ databases">
        <authorList>
            <person name="Chen W.-M."/>
        </authorList>
    </citation>
    <scope>NUCLEOTIDE SEQUENCE [LARGE SCALE GENOMIC DNA]</scope>
    <source>
        <strain evidence="19 20">CCP-18</strain>
    </source>
</reference>
<accession>A0A3S2URY6</accession>
<comment type="caution">
    <text evidence="19">The sequence shown here is derived from an EMBL/GenBank/DDBJ whole genome shotgun (WGS) entry which is preliminary data.</text>
</comment>
<gene>
    <name evidence="19" type="primary">phoR</name>
    <name evidence="19" type="ORF">EOD73_15655</name>
</gene>
<dbReference type="EMBL" id="SACM01000005">
    <property type="protein sequence ID" value="RVT82995.1"/>
    <property type="molecule type" value="Genomic_DNA"/>
</dbReference>
<dbReference type="SMART" id="SM00387">
    <property type="entry name" value="HATPase_c"/>
    <property type="match status" value="1"/>
</dbReference>
<evidence type="ECO:0000256" key="15">
    <source>
        <dbReference type="ARBA" id="ARBA00023012"/>
    </source>
</evidence>
<proteinExistence type="predicted"/>
<dbReference type="Gene3D" id="3.30.565.10">
    <property type="entry name" value="Histidine kinase-like ATPase, C-terminal domain"/>
    <property type="match status" value="1"/>
</dbReference>
<comment type="function">
    <text evidence="17">Member of the two-component regulatory system PhoR/PhoB involved in the phosphate regulon genes expression. PhoR may function as a membrane-associated protein kinase that phosphorylates PhoB in response to environmental signals.</text>
</comment>
<evidence type="ECO:0000256" key="5">
    <source>
        <dbReference type="ARBA" id="ARBA00022448"/>
    </source>
</evidence>
<evidence type="ECO:0000256" key="9">
    <source>
        <dbReference type="ARBA" id="ARBA00022679"/>
    </source>
</evidence>
<evidence type="ECO:0000256" key="13">
    <source>
        <dbReference type="ARBA" id="ARBA00022840"/>
    </source>
</evidence>
<dbReference type="NCBIfam" id="TIGR02966">
    <property type="entry name" value="phoR_proteo"/>
    <property type="match status" value="1"/>
</dbReference>
<dbReference type="InterPro" id="IPR003661">
    <property type="entry name" value="HisK_dim/P_dom"/>
</dbReference>
<dbReference type="RefSeq" id="WP_127683976.1">
    <property type="nucleotide sequence ID" value="NZ_SACM01000005.1"/>
</dbReference>
<evidence type="ECO:0000256" key="2">
    <source>
        <dbReference type="ARBA" id="ARBA00004236"/>
    </source>
</evidence>
<evidence type="ECO:0000313" key="20">
    <source>
        <dbReference type="Proteomes" id="UP000288587"/>
    </source>
</evidence>
<keyword evidence="10" id="KW-0812">Transmembrane</keyword>
<dbReference type="Gene3D" id="1.10.287.130">
    <property type="match status" value="1"/>
</dbReference>
<dbReference type="InterPro" id="IPR000014">
    <property type="entry name" value="PAS"/>
</dbReference>
<dbReference type="CDD" id="cd00082">
    <property type="entry name" value="HisKA"/>
    <property type="match status" value="1"/>
</dbReference>
<dbReference type="Pfam" id="PF02518">
    <property type="entry name" value="HATPase_c"/>
    <property type="match status" value="1"/>
</dbReference>
<name>A0A3S2URY6_9BURK</name>
<keyword evidence="15" id="KW-0902">Two-component regulatory system</keyword>
<feature type="domain" description="Histidine kinase" evidence="18">
    <location>
        <begin position="190"/>
        <end position="409"/>
    </location>
</feature>
<evidence type="ECO:0000313" key="19">
    <source>
        <dbReference type="EMBL" id="RVT82995.1"/>
    </source>
</evidence>
<dbReference type="AlphaFoldDB" id="A0A3S2URY6"/>
<dbReference type="InterPro" id="IPR036890">
    <property type="entry name" value="HATPase_C_sf"/>
</dbReference>
<dbReference type="PRINTS" id="PR00344">
    <property type="entry name" value="BCTRLSENSOR"/>
</dbReference>
<keyword evidence="7" id="KW-0597">Phosphoprotein</keyword>
<dbReference type="PROSITE" id="PS50109">
    <property type="entry name" value="HIS_KIN"/>
    <property type="match status" value="1"/>
</dbReference>
<keyword evidence="8" id="KW-0592">Phosphate transport</keyword>
<dbReference type="InterPro" id="IPR004358">
    <property type="entry name" value="Sig_transdc_His_kin-like_C"/>
</dbReference>
<evidence type="ECO:0000256" key="11">
    <source>
        <dbReference type="ARBA" id="ARBA00022741"/>
    </source>
</evidence>
<evidence type="ECO:0000259" key="18">
    <source>
        <dbReference type="PROSITE" id="PS50109"/>
    </source>
</evidence>
<dbReference type="SUPFAM" id="SSF55874">
    <property type="entry name" value="ATPase domain of HSP90 chaperone/DNA topoisomerase II/histidine kinase"/>
    <property type="match status" value="1"/>
</dbReference>
<dbReference type="PANTHER" id="PTHR45453">
    <property type="entry name" value="PHOSPHATE REGULON SENSOR PROTEIN PHOR"/>
    <property type="match status" value="1"/>
</dbReference>
<evidence type="ECO:0000256" key="12">
    <source>
        <dbReference type="ARBA" id="ARBA00022777"/>
    </source>
</evidence>
<dbReference type="InterPro" id="IPR035965">
    <property type="entry name" value="PAS-like_dom_sf"/>
</dbReference>
<evidence type="ECO:0000256" key="7">
    <source>
        <dbReference type="ARBA" id="ARBA00022553"/>
    </source>
</evidence>
<comment type="catalytic activity">
    <reaction evidence="1">
        <text>ATP + protein L-histidine = ADP + protein N-phospho-L-histidine.</text>
        <dbReference type="EC" id="2.7.13.3"/>
    </reaction>
</comment>
<dbReference type="GO" id="GO:0005886">
    <property type="term" value="C:plasma membrane"/>
    <property type="evidence" value="ECO:0007669"/>
    <property type="project" value="UniProtKB-SubCell"/>
</dbReference>
<evidence type="ECO:0000256" key="4">
    <source>
        <dbReference type="ARBA" id="ARBA00019665"/>
    </source>
</evidence>
<dbReference type="GO" id="GO:0006817">
    <property type="term" value="P:phosphate ion transport"/>
    <property type="evidence" value="ECO:0007669"/>
    <property type="project" value="UniProtKB-KW"/>
</dbReference>
<keyword evidence="6" id="KW-1003">Cell membrane</keyword>